<dbReference type="GO" id="GO:0006508">
    <property type="term" value="P:proteolysis"/>
    <property type="evidence" value="ECO:0007669"/>
    <property type="project" value="InterPro"/>
</dbReference>
<dbReference type="SUPFAM" id="SSF53474">
    <property type="entry name" value="alpha/beta-Hydrolases"/>
    <property type="match status" value="1"/>
</dbReference>
<protein>
    <submittedName>
        <fullName evidence="4">Probable dipeptidyl anminopeptidase</fullName>
    </submittedName>
</protein>
<organism evidence="4">
    <name type="scientific">uncultured Rubrobacteraceae bacterium</name>
    <dbReference type="NCBI Taxonomy" id="349277"/>
    <lineage>
        <taxon>Bacteria</taxon>
        <taxon>Bacillati</taxon>
        <taxon>Actinomycetota</taxon>
        <taxon>Rubrobacteria</taxon>
        <taxon>Rubrobacterales</taxon>
        <taxon>Rubrobacteraceae</taxon>
        <taxon>environmental samples</taxon>
    </lineage>
</organism>
<evidence type="ECO:0000313" key="4">
    <source>
        <dbReference type="EMBL" id="CAA9420683.1"/>
    </source>
</evidence>
<name>A0A6J4PVD4_9ACTN</name>
<keyword evidence="1" id="KW-0378">Hydrolase</keyword>
<dbReference type="Gene3D" id="2.120.10.60">
    <property type="entry name" value="Tricorn protease N-terminal domain"/>
    <property type="match status" value="1"/>
</dbReference>
<dbReference type="InterPro" id="IPR011042">
    <property type="entry name" value="6-blade_b-propeller_TolB-like"/>
</dbReference>
<evidence type="ECO:0000256" key="1">
    <source>
        <dbReference type="ARBA" id="ARBA00022801"/>
    </source>
</evidence>
<evidence type="ECO:0000259" key="3">
    <source>
        <dbReference type="Pfam" id="PF00326"/>
    </source>
</evidence>
<dbReference type="AlphaFoldDB" id="A0A6J4PVD4"/>
<accession>A0A6J4PVD4</accession>
<dbReference type="GO" id="GO:0004252">
    <property type="term" value="F:serine-type endopeptidase activity"/>
    <property type="evidence" value="ECO:0007669"/>
    <property type="project" value="TreeGrafter"/>
</dbReference>
<dbReference type="PANTHER" id="PTHR42776:SF27">
    <property type="entry name" value="DIPEPTIDYL PEPTIDASE FAMILY MEMBER 6"/>
    <property type="match status" value="1"/>
</dbReference>
<evidence type="ECO:0000256" key="2">
    <source>
        <dbReference type="SAM" id="MobiDB-lite"/>
    </source>
</evidence>
<dbReference type="Gene3D" id="2.120.10.30">
    <property type="entry name" value="TolB, C-terminal domain"/>
    <property type="match status" value="1"/>
</dbReference>
<dbReference type="InterPro" id="IPR001375">
    <property type="entry name" value="Peptidase_S9_cat"/>
</dbReference>
<dbReference type="SUPFAM" id="SSF69322">
    <property type="entry name" value="Tricorn protease domain 2"/>
    <property type="match status" value="1"/>
</dbReference>
<proteinExistence type="predicted"/>
<dbReference type="InterPro" id="IPR029058">
    <property type="entry name" value="AB_hydrolase_fold"/>
</dbReference>
<reference evidence="4" key="1">
    <citation type="submission" date="2020-02" db="EMBL/GenBank/DDBJ databases">
        <authorList>
            <person name="Meier V. D."/>
        </authorList>
    </citation>
    <scope>NUCLEOTIDE SEQUENCE</scope>
    <source>
        <strain evidence="4">AVDCRST_MAG22</strain>
    </source>
</reference>
<gene>
    <name evidence="4" type="ORF">AVDCRST_MAG22-2534</name>
</gene>
<dbReference type="Pfam" id="PF00326">
    <property type="entry name" value="Peptidase_S9"/>
    <property type="match status" value="1"/>
</dbReference>
<feature type="domain" description="Peptidase S9 prolyl oligopeptidase catalytic" evidence="3">
    <location>
        <begin position="395"/>
        <end position="605"/>
    </location>
</feature>
<feature type="region of interest" description="Disordered" evidence="2">
    <location>
        <begin position="508"/>
        <end position="529"/>
    </location>
</feature>
<dbReference type="PANTHER" id="PTHR42776">
    <property type="entry name" value="SERINE PEPTIDASE S9 FAMILY MEMBER"/>
    <property type="match status" value="1"/>
</dbReference>
<dbReference type="EMBL" id="CADCUV010000117">
    <property type="protein sequence ID" value="CAA9420683.1"/>
    <property type="molecule type" value="Genomic_DNA"/>
</dbReference>
<dbReference type="Gene3D" id="3.40.50.1820">
    <property type="entry name" value="alpha/beta hydrolase"/>
    <property type="match status" value="1"/>
</dbReference>
<sequence length="605" mass="65877">MDAERFLETLLSVPVLSGPEVSPDGSWVAWSWSRLGPAADVFAAPVDGSSAPVRLTASAEGDTAVASWAPDGESVLVTQDTDGDERARLYRVRLAEPGVMEPLTRPDPNYYLGGGQLHPNGRWLVYSANLDAESGEETEEDRLYRQDLETGEILSLARPVGGSILRPELNRDGTHILYTRNELDPAGRQVWLADVDGLEDREILNFGDAAKVSASWFPDGRRVLFLTEAGPYRRLGIWSLDDEGVSWLLDDPGRNVEEAFVPPNGGPVVVVEAEGAGIKASLFDAASGAESVPPDLPGNLVPLVPVEGGWVGKRYDARHPVDLVRLEEGREPASITGLPERMALDPSRLGPAEDFRWRSVDGLEIQGWLYRASGESTGTVVLVHGGPTSHAEDRFNAQVQYFVARGFHVLAPNYRGSTGFGLAFQESIKEDGWGGREQEDIRAGIEALIEAGVAEAGRVGVTGTSYGGYSAWWAITHWRTEIVAAAAPVCGMTDLIVDYHATRPDLRPYSEEMMGGTPEGVPDRYRERSPINSVGDIRGRLLIVQGMQDPNVTPENVDVVVRALGREGIPYDLLTFEDEGHGIARPWNLKVLYPRLADFFESAFG</sequence>